<evidence type="ECO:0008006" key="3">
    <source>
        <dbReference type="Google" id="ProtNLM"/>
    </source>
</evidence>
<evidence type="ECO:0000313" key="2">
    <source>
        <dbReference type="Proteomes" id="UP001501725"/>
    </source>
</evidence>
<keyword evidence="2" id="KW-1185">Reference proteome</keyword>
<evidence type="ECO:0000313" key="1">
    <source>
        <dbReference type="EMBL" id="GAA4341054.1"/>
    </source>
</evidence>
<sequence length="49" mass="5112">MLVASLLAATAGLGAALAMFVTVQAAFLRTQAAGFLAHQQVLMRDLRVP</sequence>
<organism evidence="1 2">
    <name type="scientific">Flaviaesturariibacter amylovorans</name>
    <dbReference type="NCBI Taxonomy" id="1084520"/>
    <lineage>
        <taxon>Bacteria</taxon>
        <taxon>Pseudomonadati</taxon>
        <taxon>Bacteroidota</taxon>
        <taxon>Chitinophagia</taxon>
        <taxon>Chitinophagales</taxon>
        <taxon>Chitinophagaceae</taxon>
        <taxon>Flaviaestuariibacter</taxon>
    </lineage>
</organism>
<name>A0ABP8HLN8_9BACT</name>
<accession>A0ABP8HLN8</accession>
<comment type="caution">
    <text evidence="1">The sequence shown here is derived from an EMBL/GenBank/DDBJ whole genome shotgun (WGS) entry which is preliminary data.</text>
</comment>
<protein>
    <recommendedName>
        <fullName evidence="3">ABC transporter permease</fullName>
    </recommendedName>
</protein>
<dbReference type="EMBL" id="BAABGY010000014">
    <property type="protein sequence ID" value="GAA4341054.1"/>
    <property type="molecule type" value="Genomic_DNA"/>
</dbReference>
<gene>
    <name evidence="1" type="ORF">GCM10023184_39190</name>
</gene>
<reference evidence="2" key="1">
    <citation type="journal article" date="2019" name="Int. J. Syst. Evol. Microbiol.">
        <title>The Global Catalogue of Microorganisms (GCM) 10K type strain sequencing project: providing services to taxonomists for standard genome sequencing and annotation.</title>
        <authorList>
            <consortium name="The Broad Institute Genomics Platform"/>
            <consortium name="The Broad Institute Genome Sequencing Center for Infectious Disease"/>
            <person name="Wu L."/>
            <person name="Ma J."/>
        </authorList>
    </citation>
    <scope>NUCLEOTIDE SEQUENCE [LARGE SCALE GENOMIC DNA]</scope>
    <source>
        <strain evidence="2">JCM 17919</strain>
    </source>
</reference>
<dbReference type="Proteomes" id="UP001501725">
    <property type="component" value="Unassembled WGS sequence"/>
</dbReference>
<proteinExistence type="predicted"/>